<evidence type="ECO:0000259" key="1">
    <source>
        <dbReference type="Pfam" id="PF00248"/>
    </source>
</evidence>
<dbReference type="PANTHER" id="PTHR43312:SF1">
    <property type="entry name" value="NADP-DEPENDENT OXIDOREDUCTASE DOMAIN-CONTAINING PROTEIN"/>
    <property type="match status" value="1"/>
</dbReference>
<dbReference type="CDD" id="cd19086">
    <property type="entry name" value="AKR_AKR11C1"/>
    <property type="match status" value="1"/>
</dbReference>
<feature type="domain" description="NADP-dependent oxidoreductase" evidence="1">
    <location>
        <begin position="15"/>
        <end position="305"/>
    </location>
</feature>
<organism evidence="2 3">
    <name type="scientific">Parvularcula marina</name>
    <dbReference type="NCBI Taxonomy" id="2292771"/>
    <lineage>
        <taxon>Bacteria</taxon>
        <taxon>Pseudomonadati</taxon>
        <taxon>Pseudomonadota</taxon>
        <taxon>Alphaproteobacteria</taxon>
        <taxon>Parvularculales</taxon>
        <taxon>Parvularculaceae</taxon>
        <taxon>Parvularcula</taxon>
    </lineage>
</organism>
<dbReference type="Gene3D" id="3.20.20.100">
    <property type="entry name" value="NADP-dependent oxidoreductase domain"/>
    <property type="match status" value="1"/>
</dbReference>
<reference evidence="2 3" key="1">
    <citation type="submission" date="2018-08" db="EMBL/GenBank/DDBJ databases">
        <title>Parvularcula sp. SM1705, isolated from surface water of the South Sea China.</title>
        <authorList>
            <person name="Sun L."/>
        </authorList>
    </citation>
    <scope>NUCLEOTIDE SEQUENCE [LARGE SCALE GENOMIC DNA]</scope>
    <source>
        <strain evidence="2 3">SM1705</strain>
    </source>
</reference>
<keyword evidence="3" id="KW-1185">Reference proteome</keyword>
<dbReference type="OrthoDB" id="8394608at2"/>
<evidence type="ECO:0000313" key="2">
    <source>
        <dbReference type="EMBL" id="RFB06301.1"/>
    </source>
</evidence>
<dbReference type="Pfam" id="PF00248">
    <property type="entry name" value="Aldo_ket_red"/>
    <property type="match status" value="1"/>
</dbReference>
<dbReference type="AlphaFoldDB" id="A0A371RLK2"/>
<evidence type="ECO:0000313" key="3">
    <source>
        <dbReference type="Proteomes" id="UP000264589"/>
    </source>
</evidence>
<dbReference type="InterPro" id="IPR023210">
    <property type="entry name" value="NADP_OxRdtase_dom"/>
</dbReference>
<dbReference type="RefSeq" id="WP_116390658.1">
    <property type="nucleotide sequence ID" value="NZ_QUQO01000001.1"/>
</dbReference>
<protein>
    <submittedName>
        <fullName evidence="2">Aldo/keto reductase</fullName>
    </submittedName>
</protein>
<proteinExistence type="predicted"/>
<name>A0A371RLK2_9PROT</name>
<dbReference type="PANTHER" id="PTHR43312">
    <property type="entry name" value="D-THREO-ALDOSE 1-DEHYDROGENASE"/>
    <property type="match status" value="1"/>
</dbReference>
<comment type="caution">
    <text evidence="2">The sequence shown here is derived from an EMBL/GenBank/DDBJ whole genome shotgun (WGS) entry which is preliminary data.</text>
</comment>
<dbReference type="EMBL" id="QUQO01000001">
    <property type="protein sequence ID" value="RFB06301.1"/>
    <property type="molecule type" value="Genomic_DNA"/>
</dbReference>
<dbReference type="InterPro" id="IPR053135">
    <property type="entry name" value="AKR2_Oxidoreductase"/>
</dbReference>
<dbReference type="InterPro" id="IPR036812">
    <property type="entry name" value="NAD(P)_OxRdtase_dom_sf"/>
</dbReference>
<dbReference type="Proteomes" id="UP000264589">
    <property type="component" value="Unassembled WGS sequence"/>
</dbReference>
<gene>
    <name evidence="2" type="ORF">DX908_01270</name>
</gene>
<dbReference type="SUPFAM" id="SSF51430">
    <property type="entry name" value="NAD(P)-linked oxidoreductase"/>
    <property type="match status" value="1"/>
</dbReference>
<dbReference type="InParanoid" id="A0A371RLK2"/>
<accession>A0A371RLK2</accession>
<sequence length="326" mass="35541">MKTRKLGKTGLDVSEIGLGCWQFGGDFGPMEDDRAADTMTAAEDAGVNFFDTADVYGDGRSESLIGAYTKDRPDRPVIATKVGRSARLYPDTYDKASIREHLLRSAERLGVETLDLVQLHCIPPVHLKDGDVFDIMEELTSEGVCRNWGASVETIEEAHMCLAHEGCSTLQIIFNLFRQDAVRDLLPAASKAGVGIIVRLPLASGLLTGKFSADESFPETDHRNYNADGAAFSVGETFNGIPLKKGVELVEELKTFVPEGMTLADFALRWILDHEAVSTVIAGCSRPDQVTANARASALPALSGELHRALSDFYLHQVRETIRCPI</sequence>